<proteinExistence type="predicted"/>
<reference evidence="1" key="1">
    <citation type="submission" date="2021-02" db="EMBL/GenBank/DDBJ databases">
        <authorList>
            <person name="Bekaert M."/>
        </authorList>
    </citation>
    <scope>NUCLEOTIDE SEQUENCE</scope>
    <source>
        <strain evidence="1">IoA-00</strain>
    </source>
</reference>
<evidence type="ECO:0000313" key="1">
    <source>
        <dbReference type="EMBL" id="CAF2970183.1"/>
    </source>
</evidence>
<sequence length="144" mass="16687">MKNQKSLSEHPEIKQAAKTIGSGSLLIEVIGESLNFTGERKYHQIEFNRIRWHKKQRRSAGGVECVKYLEDGPLLMAHPLKALMGACRRKYQCYIEKEDIFYIRQKSPASEKGKIKENTIGGMLHEDGSNRQIKKWLKTTQKLW</sequence>
<evidence type="ECO:0000313" key="2">
    <source>
        <dbReference type="Proteomes" id="UP000675881"/>
    </source>
</evidence>
<dbReference type="AlphaFoldDB" id="A0A7R8HAP9"/>
<keyword evidence="2" id="KW-1185">Reference proteome</keyword>
<protein>
    <submittedName>
        <fullName evidence="1">(salmon louse) hypothetical protein</fullName>
    </submittedName>
</protein>
<name>A0A7R8HAP9_LEPSM</name>
<gene>
    <name evidence="1" type="ORF">LSAA_11265</name>
</gene>
<dbReference type="EMBL" id="HG994585">
    <property type="protein sequence ID" value="CAF2970183.1"/>
    <property type="molecule type" value="Genomic_DNA"/>
</dbReference>
<dbReference type="Proteomes" id="UP000675881">
    <property type="component" value="Chromosome 6"/>
</dbReference>
<accession>A0A7R8HAP9</accession>
<organism evidence="1 2">
    <name type="scientific">Lepeophtheirus salmonis</name>
    <name type="common">Salmon louse</name>
    <name type="synonym">Caligus salmonis</name>
    <dbReference type="NCBI Taxonomy" id="72036"/>
    <lineage>
        <taxon>Eukaryota</taxon>
        <taxon>Metazoa</taxon>
        <taxon>Ecdysozoa</taxon>
        <taxon>Arthropoda</taxon>
        <taxon>Crustacea</taxon>
        <taxon>Multicrustacea</taxon>
        <taxon>Hexanauplia</taxon>
        <taxon>Copepoda</taxon>
        <taxon>Siphonostomatoida</taxon>
        <taxon>Caligidae</taxon>
        <taxon>Lepeophtheirus</taxon>
    </lineage>
</organism>